<proteinExistence type="predicted"/>
<dbReference type="EMBL" id="AMFJ01028964">
    <property type="protein sequence ID" value="EKD44118.1"/>
    <property type="molecule type" value="Genomic_DNA"/>
</dbReference>
<organism evidence="1">
    <name type="scientific">uncultured bacterium</name>
    <name type="common">gcode 4</name>
    <dbReference type="NCBI Taxonomy" id="1234023"/>
    <lineage>
        <taxon>Bacteria</taxon>
        <taxon>environmental samples</taxon>
    </lineage>
</organism>
<gene>
    <name evidence="1" type="ORF">ACD_71C00233G0005</name>
</gene>
<accession>K1ZI88</accession>
<dbReference type="AlphaFoldDB" id="K1ZI88"/>
<name>K1ZI88_9BACT</name>
<reference evidence="1" key="1">
    <citation type="journal article" date="2012" name="Science">
        <title>Fermentation, hydrogen, and sulfur metabolism in multiple uncultivated bacterial phyla.</title>
        <authorList>
            <person name="Wrighton K.C."/>
            <person name="Thomas B.C."/>
            <person name="Sharon I."/>
            <person name="Miller C.S."/>
            <person name="Castelle C.J."/>
            <person name="VerBerkmoes N.C."/>
            <person name="Wilkins M.J."/>
            <person name="Hettich R.L."/>
            <person name="Lipton M.S."/>
            <person name="Williams K.H."/>
            <person name="Long P.E."/>
            <person name="Banfield J.F."/>
        </authorList>
    </citation>
    <scope>NUCLEOTIDE SEQUENCE [LARGE SCALE GENOMIC DNA]</scope>
</reference>
<sequence>MQISYTFILSPQETKKHPAIHHIYDWQIHLYEYKHIYYLLANYCTMNMSAEKLCRWGGQDSYDFRSIELEVDKVAQEFILSVWHNSKCEKCFYLEECIWKKIEEILLRTSWITFEWGISGERVLHSKLL</sequence>
<comment type="caution">
    <text evidence="1">The sequence shown here is derived from an EMBL/GenBank/DDBJ whole genome shotgun (WGS) entry which is preliminary data.</text>
</comment>
<protein>
    <submittedName>
        <fullName evidence="1">Uncharacterized protein</fullName>
    </submittedName>
</protein>
<evidence type="ECO:0000313" key="1">
    <source>
        <dbReference type="EMBL" id="EKD44118.1"/>
    </source>
</evidence>